<dbReference type="Proteomes" id="UP000662931">
    <property type="component" value="Chromosome 1"/>
</dbReference>
<feature type="domain" description="SET" evidence="1">
    <location>
        <begin position="28"/>
        <end position="284"/>
    </location>
</feature>
<dbReference type="InterPro" id="IPR001214">
    <property type="entry name" value="SET_dom"/>
</dbReference>
<dbReference type="GeneID" id="62195196"/>
<proteinExistence type="predicted"/>
<dbReference type="CDD" id="cd10527">
    <property type="entry name" value="SET_LSMT"/>
    <property type="match status" value="1"/>
</dbReference>
<dbReference type="KEGG" id="bnn:FOA43_001795"/>
<sequence length="511" mass="59319">MSLIKSNIKGVDDSNYWVKSQVGAKFHDNLTVEKSSLGGLGLFYDGNEIDQDTEILRISSDCTLSIHQCMKIMNSGVDDKGTFAKTFIQKCLDFYCNGKVTESRILICYCISMEVLNRIEKLDSLKGTGFVRNYLKILLNTRVSNVDCDSLSLLEYYKEEFKGNSLFDSVYKQLINGDCEEFAKFIEVEALENVYGEVISAEEIQHLVTAIRSRILEIPRETESEGDFTIDITLVPILDFANHDNDKVNAYFDVDRVNGDIILKLDKDKIKGSKGKHEVLISYSRIEDMNRFFLNYGFIPRSKGIKLIEIPFWGYYKDKEIPLNVTEILYKLQETPNLQFVVKTDEEGDVQDVKINMLDDYSFLTMANVQWDKYFIEGEEEDEEEIVSTLMEKMSVDEINVAMFKMMKLVNKYIKEYPSKLKNFLAIADEYELNLGETRNIVEMIKFEEQIAEKFNAIYEKKKPQDAKDAFDMIVPPDECDENWTKVRMYPIYNFEQELLDQQIKIEQMTL</sequence>
<organism evidence="2 3">
    <name type="scientific">Eeniella nana</name>
    <name type="common">Yeast</name>
    <name type="synonym">Brettanomyces nanus</name>
    <dbReference type="NCBI Taxonomy" id="13502"/>
    <lineage>
        <taxon>Eukaryota</taxon>
        <taxon>Fungi</taxon>
        <taxon>Dikarya</taxon>
        <taxon>Ascomycota</taxon>
        <taxon>Saccharomycotina</taxon>
        <taxon>Pichiomycetes</taxon>
        <taxon>Pichiales</taxon>
        <taxon>Pichiaceae</taxon>
        <taxon>Brettanomyces</taxon>
    </lineage>
</organism>
<name>A0A875S2B1_EENNA</name>
<accession>A0A875S2B1</accession>
<dbReference type="Gene3D" id="3.90.1410.10">
    <property type="entry name" value="set domain protein methyltransferase, domain 1"/>
    <property type="match status" value="1"/>
</dbReference>
<dbReference type="InterPro" id="IPR046341">
    <property type="entry name" value="SET_dom_sf"/>
</dbReference>
<protein>
    <recommendedName>
        <fullName evidence="1">SET domain-containing protein</fullName>
    </recommendedName>
</protein>
<gene>
    <name evidence="2" type="ORF">FOA43_001795</name>
</gene>
<dbReference type="SUPFAM" id="SSF82199">
    <property type="entry name" value="SET domain"/>
    <property type="match status" value="1"/>
</dbReference>
<keyword evidence="3" id="KW-1185">Reference proteome</keyword>
<evidence type="ECO:0000313" key="2">
    <source>
        <dbReference type="EMBL" id="QPG74465.1"/>
    </source>
</evidence>
<dbReference type="PROSITE" id="PS50280">
    <property type="entry name" value="SET"/>
    <property type="match status" value="1"/>
</dbReference>
<evidence type="ECO:0000259" key="1">
    <source>
        <dbReference type="PROSITE" id="PS50280"/>
    </source>
</evidence>
<dbReference type="EMBL" id="CP064812">
    <property type="protein sequence ID" value="QPG74465.1"/>
    <property type="molecule type" value="Genomic_DNA"/>
</dbReference>
<dbReference type="RefSeq" id="XP_038778030.1">
    <property type="nucleotide sequence ID" value="XM_038922102.1"/>
</dbReference>
<reference evidence="2" key="1">
    <citation type="submission" date="2020-10" db="EMBL/GenBank/DDBJ databases">
        <authorList>
            <person name="Roach M.J.R."/>
        </authorList>
    </citation>
    <scope>NUCLEOTIDE SEQUENCE</scope>
    <source>
        <strain evidence="2">CBS 1945</strain>
    </source>
</reference>
<evidence type="ECO:0000313" key="3">
    <source>
        <dbReference type="Proteomes" id="UP000662931"/>
    </source>
</evidence>
<dbReference type="OrthoDB" id="441812at2759"/>
<dbReference type="AlphaFoldDB" id="A0A875S2B1"/>